<comment type="catalytic activity">
    <reaction evidence="4">
        <text>L-threonyl-[protein] + ATP = O-phospho-L-threonyl-[protein] + ADP + H(+)</text>
        <dbReference type="Rhea" id="RHEA:46608"/>
        <dbReference type="Rhea" id="RHEA-COMP:11060"/>
        <dbReference type="Rhea" id="RHEA-COMP:11605"/>
        <dbReference type="ChEBI" id="CHEBI:15378"/>
        <dbReference type="ChEBI" id="CHEBI:30013"/>
        <dbReference type="ChEBI" id="CHEBI:30616"/>
        <dbReference type="ChEBI" id="CHEBI:61977"/>
        <dbReference type="ChEBI" id="CHEBI:456216"/>
    </reaction>
</comment>
<dbReference type="Proteomes" id="UP000515124">
    <property type="component" value="Unplaced"/>
</dbReference>
<protein>
    <submittedName>
        <fullName evidence="8">Wall-associated receptor kinase-like 16</fullName>
    </submittedName>
</protein>
<feature type="transmembrane region" description="Helical" evidence="5">
    <location>
        <begin position="14"/>
        <end position="33"/>
    </location>
</feature>
<feature type="domain" description="Protein kinase" evidence="6">
    <location>
        <begin position="160"/>
        <end position="449"/>
    </location>
</feature>
<dbReference type="Gene3D" id="1.10.510.10">
    <property type="entry name" value="Transferase(Phosphotransferase) domain 1"/>
    <property type="match status" value="1"/>
</dbReference>
<dbReference type="FunFam" id="3.30.200.20:FF:001380">
    <property type="entry name" value="Protein kinase superfamily protein"/>
    <property type="match status" value="1"/>
</dbReference>
<dbReference type="PROSITE" id="PS50011">
    <property type="entry name" value="PROTEIN_KINASE_DOM"/>
    <property type="match status" value="1"/>
</dbReference>
<keyword evidence="7" id="KW-1185">Reference proteome</keyword>
<reference evidence="8" key="1">
    <citation type="submission" date="2025-08" db="UniProtKB">
        <authorList>
            <consortium name="RefSeq"/>
        </authorList>
    </citation>
    <scope>IDENTIFICATION</scope>
</reference>
<dbReference type="GO" id="GO:0005886">
    <property type="term" value="C:plasma membrane"/>
    <property type="evidence" value="ECO:0007669"/>
    <property type="project" value="TreeGrafter"/>
</dbReference>
<dbReference type="InterPro" id="IPR008271">
    <property type="entry name" value="Ser/Thr_kinase_AS"/>
</dbReference>
<feature type="transmembrane region" description="Helical" evidence="5">
    <location>
        <begin position="474"/>
        <end position="494"/>
    </location>
</feature>
<evidence type="ECO:0000313" key="7">
    <source>
        <dbReference type="Proteomes" id="UP000515124"/>
    </source>
</evidence>
<dbReference type="PANTHER" id="PTHR27005:SF468">
    <property type="entry name" value="OS01G0310500 PROTEIN"/>
    <property type="match status" value="1"/>
</dbReference>
<evidence type="ECO:0000313" key="8">
    <source>
        <dbReference type="RefSeq" id="XP_021834112.1"/>
    </source>
</evidence>
<dbReference type="InterPro" id="IPR000719">
    <property type="entry name" value="Prot_kinase_dom"/>
</dbReference>
<keyword evidence="2" id="KW-0067">ATP-binding</keyword>
<comment type="catalytic activity">
    <reaction evidence="3">
        <text>L-seryl-[protein] + ATP = O-phospho-L-seryl-[protein] + ADP + H(+)</text>
        <dbReference type="Rhea" id="RHEA:17989"/>
        <dbReference type="Rhea" id="RHEA-COMP:9863"/>
        <dbReference type="Rhea" id="RHEA-COMP:11604"/>
        <dbReference type="ChEBI" id="CHEBI:15378"/>
        <dbReference type="ChEBI" id="CHEBI:29999"/>
        <dbReference type="ChEBI" id="CHEBI:30616"/>
        <dbReference type="ChEBI" id="CHEBI:83421"/>
        <dbReference type="ChEBI" id="CHEBI:456216"/>
    </reaction>
</comment>
<dbReference type="KEGG" id="pavi:110773911"/>
<keyword evidence="5" id="KW-1133">Transmembrane helix</keyword>
<organism evidence="7 8">
    <name type="scientific">Prunus avium</name>
    <name type="common">Cherry</name>
    <name type="synonym">Cerasus avium</name>
    <dbReference type="NCBI Taxonomy" id="42229"/>
    <lineage>
        <taxon>Eukaryota</taxon>
        <taxon>Viridiplantae</taxon>
        <taxon>Streptophyta</taxon>
        <taxon>Embryophyta</taxon>
        <taxon>Tracheophyta</taxon>
        <taxon>Spermatophyta</taxon>
        <taxon>Magnoliopsida</taxon>
        <taxon>eudicotyledons</taxon>
        <taxon>Gunneridae</taxon>
        <taxon>Pentapetalae</taxon>
        <taxon>rosids</taxon>
        <taxon>fabids</taxon>
        <taxon>Rosales</taxon>
        <taxon>Rosaceae</taxon>
        <taxon>Amygdaloideae</taxon>
        <taxon>Amygdaleae</taxon>
        <taxon>Prunus</taxon>
    </lineage>
</organism>
<dbReference type="GO" id="GO:0004674">
    <property type="term" value="F:protein serine/threonine kinase activity"/>
    <property type="evidence" value="ECO:0007669"/>
    <property type="project" value="TreeGrafter"/>
</dbReference>
<dbReference type="SMART" id="SM00220">
    <property type="entry name" value="S_TKc"/>
    <property type="match status" value="1"/>
</dbReference>
<dbReference type="InterPro" id="IPR011009">
    <property type="entry name" value="Kinase-like_dom_sf"/>
</dbReference>
<keyword evidence="5" id="KW-0472">Membrane</keyword>
<evidence type="ECO:0000256" key="3">
    <source>
        <dbReference type="ARBA" id="ARBA00047558"/>
    </source>
</evidence>
<dbReference type="PROSITE" id="PS00108">
    <property type="entry name" value="PROTEIN_KINASE_ST"/>
    <property type="match status" value="1"/>
</dbReference>
<gene>
    <name evidence="8" type="primary">LOC110773911</name>
</gene>
<dbReference type="FunFam" id="1.10.510.10:FF:000084">
    <property type="entry name" value="Wall-associated receptor kinase 2"/>
    <property type="match status" value="1"/>
</dbReference>
<sequence>MEGVCFQSLHGNPIMQLISLLVIVLELVFVLAVSTSSTTAVGDDHQALLPQALPGCSDHCGNHGSFWEFLLSSMFLRHERDKLQSHAKEYDSHVSHYCYYYRSASSLCWGMKQRKYIKFKEKYSEENGGFLLQHKLASHHWVETTRIFTAEELEKATNNYHDSRVLGKGSYGIVHKGIIEILDLPVGSHSNNTDTVPTLLPAQSVRIAAPTQTEQFVNELVVLSQINHRNVVRLLGCCLESEVPLLVYEFINNGTLFEHIHGERSRGSSLVWELRLKIAAETAGALAYLHSSNFTQIIHRDVKAVNILLDDNYTTKVSDFGASVLIPLHQTQVVTLVQGTLGYLDPEYLHSNQLTEKSNVYSFGVVLVEPLTSKVAISYDRPEAERSLARLFVSAMEEDRLERILDCRIVNEQNIGTVRNVARLAKRCLRLKGEERPTMKDVAMELEGMRIATNGEVMLICVQKIRLRSCRGHLQTLLLLTLEMIVVLVAQLLVQLAVSLINGLACKGSKVS</sequence>
<dbReference type="InterPro" id="IPR001245">
    <property type="entry name" value="Ser-Thr/Tyr_kinase_cat_dom"/>
</dbReference>
<evidence type="ECO:0000256" key="2">
    <source>
        <dbReference type="ARBA" id="ARBA00022840"/>
    </source>
</evidence>
<dbReference type="Pfam" id="PF07714">
    <property type="entry name" value="PK_Tyr_Ser-Thr"/>
    <property type="match status" value="1"/>
</dbReference>
<dbReference type="PANTHER" id="PTHR27005">
    <property type="entry name" value="WALL-ASSOCIATED RECEPTOR KINASE-LIKE 21"/>
    <property type="match status" value="1"/>
</dbReference>
<evidence type="ECO:0000256" key="5">
    <source>
        <dbReference type="SAM" id="Phobius"/>
    </source>
</evidence>
<dbReference type="InterPro" id="IPR045274">
    <property type="entry name" value="WAK-like"/>
</dbReference>
<evidence type="ECO:0000259" key="6">
    <source>
        <dbReference type="PROSITE" id="PS50011"/>
    </source>
</evidence>
<keyword evidence="5" id="KW-0812">Transmembrane</keyword>
<evidence type="ECO:0000256" key="4">
    <source>
        <dbReference type="ARBA" id="ARBA00047951"/>
    </source>
</evidence>
<dbReference type="AlphaFoldDB" id="A0A6P5U498"/>
<keyword evidence="1" id="KW-0547">Nucleotide-binding</keyword>
<name>A0A6P5U498_PRUAV</name>
<evidence type="ECO:0000256" key="1">
    <source>
        <dbReference type="ARBA" id="ARBA00022741"/>
    </source>
</evidence>
<accession>A0A6P5U498</accession>
<dbReference type="GO" id="GO:0007166">
    <property type="term" value="P:cell surface receptor signaling pathway"/>
    <property type="evidence" value="ECO:0007669"/>
    <property type="project" value="InterPro"/>
</dbReference>
<dbReference type="Gene3D" id="3.30.200.20">
    <property type="entry name" value="Phosphorylase Kinase, domain 1"/>
    <property type="match status" value="1"/>
</dbReference>
<dbReference type="GeneID" id="110773911"/>
<dbReference type="SUPFAM" id="SSF56112">
    <property type="entry name" value="Protein kinase-like (PK-like)"/>
    <property type="match status" value="1"/>
</dbReference>
<dbReference type="RefSeq" id="XP_021834112.1">
    <property type="nucleotide sequence ID" value="XM_021978420.1"/>
</dbReference>
<proteinExistence type="predicted"/>
<dbReference type="GO" id="GO:0005524">
    <property type="term" value="F:ATP binding"/>
    <property type="evidence" value="ECO:0007669"/>
    <property type="project" value="UniProtKB-KW"/>
</dbReference>